<dbReference type="PANTHER" id="PTHR43317">
    <property type="entry name" value="THERMOSPERMINE SYNTHASE ACAULIS5"/>
    <property type="match status" value="1"/>
</dbReference>
<feature type="transmembrane region" description="Helical" evidence="5">
    <location>
        <begin position="169"/>
        <end position="192"/>
    </location>
</feature>
<dbReference type="GO" id="GO:0006596">
    <property type="term" value="P:polyamine biosynthetic process"/>
    <property type="evidence" value="ECO:0007669"/>
    <property type="project" value="UniProtKB-UniRule"/>
</dbReference>
<keyword evidence="2 4" id="KW-0808">Transferase</keyword>
<dbReference type="Gene3D" id="3.40.50.150">
    <property type="entry name" value="Vaccinia Virus protein VP39"/>
    <property type="match status" value="1"/>
</dbReference>
<feature type="transmembrane region" description="Helical" evidence="5">
    <location>
        <begin position="108"/>
        <end position="133"/>
    </location>
</feature>
<dbReference type="GO" id="GO:0010487">
    <property type="term" value="F:thermospermine synthase activity"/>
    <property type="evidence" value="ECO:0007669"/>
    <property type="project" value="TreeGrafter"/>
</dbReference>
<evidence type="ECO:0000313" key="7">
    <source>
        <dbReference type="EMBL" id="APD92344.1"/>
    </source>
</evidence>
<evidence type="ECO:0000256" key="2">
    <source>
        <dbReference type="ARBA" id="ARBA00022679"/>
    </source>
</evidence>
<dbReference type="CDD" id="cd02440">
    <property type="entry name" value="AdoMet_MTases"/>
    <property type="match status" value="1"/>
</dbReference>
<dbReference type="PANTHER" id="PTHR43317:SF1">
    <property type="entry name" value="THERMOSPERMINE SYNTHASE ACAULIS5"/>
    <property type="match status" value="1"/>
</dbReference>
<reference evidence="7 8" key="1">
    <citation type="submission" date="2016-11" db="EMBL/GenBank/DDBJ databases">
        <title>Networking in microbes: conjugative elements and plasmids in the genus Alteromonas.</title>
        <authorList>
            <person name="Lopez-Perez M."/>
            <person name="Ramon-Marco N."/>
            <person name="Rodriguez-Valera F."/>
        </authorList>
    </citation>
    <scope>NUCLEOTIDE SEQUENCE [LARGE SCALE GENOMIC DNA]</scope>
    <source>
        <strain evidence="7 8">CP48</strain>
        <plasmid evidence="8">pamcp48-600</plasmid>
    </source>
</reference>
<evidence type="ECO:0000313" key="8">
    <source>
        <dbReference type="Proteomes" id="UP000182101"/>
    </source>
</evidence>
<name>A0AAC9NTW6_9ALTE</name>
<dbReference type="Proteomes" id="UP000182101">
    <property type="component" value="Plasmid pAMCP48-600"/>
</dbReference>
<feature type="active site" description="Proton acceptor" evidence="4">
    <location>
        <position position="352"/>
    </location>
</feature>
<dbReference type="NCBIfam" id="NF037959">
    <property type="entry name" value="MFS_SpdSyn"/>
    <property type="match status" value="1"/>
</dbReference>
<dbReference type="InterPro" id="IPR030374">
    <property type="entry name" value="PABS"/>
</dbReference>
<keyword evidence="7" id="KW-0614">Plasmid</keyword>
<feature type="transmembrane region" description="Helical" evidence="5">
    <location>
        <begin position="199"/>
        <end position="219"/>
    </location>
</feature>
<dbReference type="InterPro" id="IPR029063">
    <property type="entry name" value="SAM-dependent_MTases_sf"/>
</dbReference>
<comment type="similarity">
    <text evidence="1">Belongs to the spermidine/spermine synthase family.</text>
</comment>
<keyword evidence="5" id="KW-0812">Transmembrane</keyword>
<evidence type="ECO:0000259" key="6">
    <source>
        <dbReference type="PROSITE" id="PS51006"/>
    </source>
</evidence>
<evidence type="ECO:0000256" key="1">
    <source>
        <dbReference type="ARBA" id="ARBA00007867"/>
    </source>
</evidence>
<gene>
    <name evidence="7" type="ORF">BM524_20795</name>
</gene>
<protein>
    <recommendedName>
        <fullName evidence="6">PABS domain-containing protein</fullName>
    </recommendedName>
</protein>
<keyword evidence="3 4" id="KW-0620">Polyamine biosynthesis</keyword>
<evidence type="ECO:0000256" key="4">
    <source>
        <dbReference type="PROSITE-ProRule" id="PRU00354"/>
    </source>
</evidence>
<feature type="domain" description="PABS" evidence="6">
    <location>
        <begin position="307"/>
        <end position="438"/>
    </location>
</feature>
<keyword evidence="5" id="KW-1133">Transmembrane helix</keyword>
<dbReference type="Pfam" id="PF01564">
    <property type="entry name" value="Spermine_synth"/>
    <property type="match status" value="1"/>
</dbReference>
<dbReference type="SUPFAM" id="SSF53335">
    <property type="entry name" value="S-adenosyl-L-methionine-dependent methyltransferases"/>
    <property type="match status" value="1"/>
</dbReference>
<geneLocation type="plasmid" evidence="8">
    <name>pamcp48-600</name>
</geneLocation>
<evidence type="ECO:0000256" key="5">
    <source>
        <dbReference type="SAM" id="Phobius"/>
    </source>
</evidence>
<organism evidence="7 8">
    <name type="scientific">Alteromonas mediterranea</name>
    <dbReference type="NCBI Taxonomy" id="314275"/>
    <lineage>
        <taxon>Bacteria</taxon>
        <taxon>Pseudomonadati</taxon>
        <taxon>Pseudomonadota</taxon>
        <taxon>Gammaproteobacteria</taxon>
        <taxon>Alteromonadales</taxon>
        <taxon>Alteromonadaceae</taxon>
        <taxon>Alteromonas/Salinimonas group</taxon>
        <taxon>Alteromonas</taxon>
    </lineage>
</organism>
<sequence>MFRMNRLFAFFLLLFFEGVAGTTYQVLFIRQFSSSIGNNAEFTGIIICVFLGAMSLGYKVGGRDNDSPLRTLGLNFLIMSGFGGVMASSSISGAFLTNPLIESSHLRLFVYSIFSVGLTAYFVAQSLPLLLQYKQDGESPASQSGNALFISTIGSMIGAGLPLPLLAPLIGASATLSFLCIASTAVGCALLLKYRLTPFGVFAIVFAILGVVAPVTPYIKSHVDGSAFTSTTYNDVYLRDDNDVLIMEMNNARMSMRFKSGGSASSYVHYINHQLKLLGKTNKNVLVLGAGGFQIHEGDKDNHYTYVDIDSELLDWAGSYFGVNKEEVNLVAKDARAFLDENPSKWDVIVLDVFSSADSIPAHLMTLEFFSLVKSRIGPDGLFVANTVTSGGFRDKLSQKLYNTIHASFPFCQVQQTLAGNETQLNNVVYTCFSHGSDKGLYRDDKRARHSDFTKT</sequence>
<dbReference type="PROSITE" id="PS51006">
    <property type="entry name" value="PABS_2"/>
    <property type="match status" value="1"/>
</dbReference>
<feature type="transmembrane region" description="Helical" evidence="5">
    <location>
        <begin position="40"/>
        <end position="60"/>
    </location>
</feature>
<evidence type="ECO:0000256" key="3">
    <source>
        <dbReference type="ARBA" id="ARBA00023115"/>
    </source>
</evidence>
<dbReference type="AlphaFoldDB" id="A0AAC9NTW6"/>
<dbReference type="EMBL" id="CP018025">
    <property type="protein sequence ID" value="APD92344.1"/>
    <property type="molecule type" value="Genomic_DNA"/>
</dbReference>
<feature type="transmembrane region" description="Helical" evidence="5">
    <location>
        <begin position="145"/>
        <end position="163"/>
    </location>
</feature>
<accession>A0AAC9NTW6</accession>
<keyword evidence="5" id="KW-0472">Membrane</keyword>
<feature type="transmembrane region" description="Helical" evidence="5">
    <location>
        <begin position="72"/>
        <end position="96"/>
    </location>
</feature>
<proteinExistence type="inferred from homology"/>
<dbReference type="RefSeq" id="WP_071960958.1">
    <property type="nucleotide sequence ID" value="NZ_CP018025.1"/>
</dbReference>